<dbReference type="Gene3D" id="3.40.50.1100">
    <property type="match status" value="2"/>
</dbReference>
<organism evidence="1 3">
    <name type="scientific">Commensalibacter communis</name>
    <dbReference type="NCBI Taxonomy" id="2972786"/>
    <lineage>
        <taxon>Bacteria</taxon>
        <taxon>Pseudomonadati</taxon>
        <taxon>Pseudomonadota</taxon>
        <taxon>Alphaproteobacteria</taxon>
        <taxon>Acetobacterales</taxon>
        <taxon>Acetobacteraceae</taxon>
    </lineage>
</organism>
<dbReference type="InterPro" id="IPR036052">
    <property type="entry name" value="TrpB-like_PALP_sf"/>
</dbReference>
<reference evidence="1" key="1">
    <citation type="submission" date="2022-10" db="EMBL/GenBank/DDBJ databases">
        <authorList>
            <person name="Botero Cardona J."/>
        </authorList>
    </citation>
    <scope>NUCLEOTIDE SEQUENCE</scope>
    <source>
        <strain evidence="1">LMG 31819</strain>
        <strain evidence="2">R-53529</strain>
    </source>
</reference>
<evidence type="ECO:0000313" key="4">
    <source>
        <dbReference type="Proteomes" id="UP001154259"/>
    </source>
</evidence>
<evidence type="ECO:0000313" key="2">
    <source>
        <dbReference type="EMBL" id="CAI3957522.1"/>
    </source>
</evidence>
<dbReference type="Proteomes" id="UP001154255">
    <property type="component" value="Unassembled WGS sequence"/>
</dbReference>
<evidence type="ECO:0000313" key="1">
    <source>
        <dbReference type="EMBL" id="CAI3955354.1"/>
    </source>
</evidence>
<proteinExistence type="predicted"/>
<evidence type="ECO:0000313" key="3">
    <source>
        <dbReference type="Proteomes" id="UP001154255"/>
    </source>
</evidence>
<dbReference type="Proteomes" id="UP001154259">
    <property type="component" value="Unassembled WGS sequence"/>
</dbReference>
<dbReference type="EMBL" id="CAMXCM010000008">
    <property type="protein sequence ID" value="CAI3955354.1"/>
    <property type="molecule type" value="Genomic_DNA"/>
</dbReference>
<accession>A0A9W4TRI2</accession>
<protein>
    <submittedName>
        <fullName evidence="1 2">Cysteine synthase (CysK)</fullName>
    </submittedName>
</protein>
<dbReference type="SUPFAM" id="SSF53686">
    <property type="entry name" value="Tryptophan synthase beta subunit-like PLP-dependent enzymes"/>
    <property type="match status" value="1"/>
</dbReference>
<gene>
    <name evidence="2" type="ORF">R53529_LOCUS2089</name>
    <name evidence="1" type="ORF">R53530_LOCUS2086</name>
</gene>
<dbReference type="EMBL" id="CAMXCS010000008">
    <property type="protein sequence ID" value="CAI3957522.1"/>
    <property type="molecule type" value="Genomic_DNA"/>
</dbReference>
<comment type="caution">
    <text evidence="1">The sequence shown here is derived from an EMBL/GenBank/DDBJ whole genome shotgun (WGS) entry which is preliminary data.</text>
</comment>
<dbReference type="AlphaFoldDB" id="A0A9W4TRI2"/>
<name>A0A9W4TRI2_9PROT</name>
<sequence>MECPDYFNSDIYTKISKLFDGTMQLKLERFDLMGSIKMKTVLHIIFYLEQKGLIGPDAVLIQSSSDNLVITLSAE</sequence>
<keyword evidence="4" id="KW-1185">Reference proteome</keyword>